<gene>
    <name evidence="1" type="ORF">GCM10010405_60900</name>
</gene>
<accession>A0ABN3KRJ7</accession>
<name>A0ABN3KRJ7_9ACTN</name>
<sequence length="61" mass="7095">MFLQENGCGFSTLLVVTGPYRGTMWFDARATCERILPLRLNGRMVSFGDWLGRRWTDLVPW</sequence>
<dbReference type="RefSeq" id="WP_344329321.1">
    <property type="nucleotide sequence ID" value="NZ_BAAASZ010000052.1"/>
</dbReference>
<comment type="caution">
    <text evidence="1">The sequence shown here is derived from an EMBL/GenBank/DDBJ whole genome shotgun (WGS) entry which is preliminary data.</text>
</comment>
<evidence type="ECO:0000313" key="1">
    <source>
        <dbReference type="EMBL" id="GAA2468057.1"/>
    </source>
</evidence>
<protein>
    <submittedName>
        <fullName evidence="1">Uncharacterized protein</fullName>
    </submittedName>
</protein>
<keyword evidence="2" id="KW-1185">Reference proteome</keyword>
<organism evidence="1 2">
    <name type="scientific">Streptomyces macrosporus</name>
    <dbReference type="NCBI Taxonomy" id="44032"/>
    <lineage>
        <taxon>Bacteria</taxon>
        <taxon>Bacillati</taxon>
        <taxon>Actinomycetota</taxon>
        <taxon>Actinomycetes</taxon>
        <taxon>Kitasatosporales</taxon>
        <taxon>Streptomycetaceae</taxon>
        <taxon>Streptomyces</taxon>
    </lineage>
</organism>
<proteinExistence type="predicted"/>
<dbReference type="Proteomes" id="UP001501638">
    <property type="component" value="Unassembled WGS sequence"/>
</dbReference>
<dbReference type="EMBL" id="BAAASZ010000052">
    <property type="protein sequence ID" value="GAA2468057.1"/>
    <property type="molecule type" value="Genomic_DNA"/>
</dbReference>
<reference evidence="1 2" key="1">
    <citation type="journal article" date="2019" name="Int. J. Syst. Evol. Microbiol.">
        <title>The Global Catalogue of Microorganisms (GCM) 10K type strain sequencing project: providing services to taxonomists for standard genome sequencing and annotation.</title>
        <authorList>
            <consortium name="The Broad Institute Genomics Platform"/>
            <consortium name="The Broad Institute Genome Sequencing Center for Infectious Disease"/>
            <person name="Wu L."/>
            <person name="Ma J."/>
        </authorList>
    </citation>
    <scope>NUCLEOTIDE SEQUENCE [LARGE SCALE GENOMIC DNA]</scope>
    <source>
        <strain evidence="1 2">JCM 6305</strain>
    </source>
</reference>
<evidence type="ECO:0000313" key="2">
    <source>
        <dbReference type="Proteomes" id="UP001501638"/>
    </source>
</evidence>